<reference evidence="2 3" key="1">
    <citation type="submission" date="2021-03" db="EMBL/GenBank/DDBJ databases">
        <title>Genomic Encyclopedia of Type Strains, Phase IV (KMG-IV): sequencing the most valuable type-strain genomes for metagenomic binning, comparative biology and taxonomic classification.</title>
        <authorList>
            <person name="Goeker M."/>
        </authorList>
    </citation>
    <scope>NUCLEOTIDE SEQUENCE [LARGE SCALE GENOMIC DNA]</scope>
    <source>
        <strain evidence="2 3">DSM 26427</strain>
    </source>
</reference>
<dbReference type="EMBL" id="JAGGJV010000004">
    <property type="protein sequence ID" value="MBP1859294.1"/>
    <property type="molecule type" value="Genomic_DNA"/>
</dbReference>
<keyword evidence="3" id="KW-1185">Reference proteome</keyword>
<gene>
    <name evidence="2" type="ORF">J2Z75_002806</name>
</gene>
<evidence type="ECO:0000313" key="3">
    <source>
        <dbReference type="Proteomes" id="UP000823786"/>
    </source>
</evidence>
<comment type="caution">
    <text evidence="2">The sequence shown here is derived from an EMBL/GenBank/DDBJ whole genome shotgun (WGS) entry which is preliminary data.</text>
</comment>
<accession>A0ABS4EMW8</accession>
<protein>
    <submittedName>
        <fullName evidence="2">Uncharacterized protein</fullName>
    </submittedName>
</protein>
<evidence type="ECO:0000256" key="1">
    <source>
        <dbReference type="SAM" id="Phobius"/>
    </source>
</evidence>
<dbReference type="RefSeq" id="WP_209853256.1">
    <property type="nucleotide sequence ID" value="NZ_JAGGJV010000004.1"/>
</dbReference>
<sequence length="86" mass="9351">MTNLQIAALVYGATALLYLTPTYVEGKGSGGHWSIQRIAGLVFCLFWPLLTAVFIYKFAASSSKSKFVFVDPAVATRPRSAIHPSE</sequence>
<name>A0ABS4EMW8_9HYPH</name>
<organism evidence="2 3">
    <name type="scientific">Rhizobium herbae</name>
    <dbReference type="NCBI Taxonomy" id="508661"/>
    <lineage>
        <taxon>Bacteria</taxon>
        <taxon>Pseudomonadati</taxon>
        <taxon>Pseudomonadota</taxon>
        <taxon>Alphaproteobacteria</taxon>
        <taxon>Hyphomicrobiales</taxon>
        <taxon>Rhizobiaceae</taxon>
        <taxon>Rhizobium/Agrobacterium group</taxon>
        <taxon>Rhizobium</taxon>
    </lineage>
</organism>
<dbReference type="Proteomes" id="UP000823786">
    <property type="component" value="Unassembled WGS sequence"/>
</dbReference>
<proteinExistence type="predicted"/>
<keyword evidence="1" id="KW-0472">Membrane</keyword>
<keyword evidence="1" id="KW-1133">Transmembrane helix</keyword>
<evidence type="ECO:0000313" key="2">
    <source>
        <dbReference type="EMBL" id="MBP1859294.1"/>
    </source>
</evidence>
<keyword evidence="1" id="KW-0812">Transmembrane</keyword>
<feature type="transmembrane region" description="Helical" evidence="1">
    <location>
        <begin position="36"/>
        <end position="56"/>
    </location>
</feature>